<feature type="transmembrane region" description="Helical" evidence="1">
    <location>
        <begin position="139"/>
        <end position="161"/>
    </location>
</feature>
<dbReference type="PANTHER" id="PTHR43592:SF15">
    <property type="entry name" value="CAAX AMINO TERMINAL PROTEASE FAMILY PROTEIN"/>
    <property type="match status" value="1"/>
</dbReference>
<comment type="caution">
    <text evidence="3">The sequence shown here is derived from an EMBL/GenBank/DDBJ whole genome shotgun (WGS) entry which is preliminary data.</text>
</comment>
<dbReference type="GO" id="GO:0006508">
    <property type="term" value="P:proteolysis"/>
    <property type="evidence" value="ECO:0007669"/>
    <property type="project" value="UniProtKB-KW"/>
</dbReference>
<feature type="transmembrane region" description="Helical" evidence="1">
    <location>
        <begin position="56"/>
        <end position="75"/>
    </location>
</feature>
<evidence type="ECO:0000256" key="1">
    <source>
        <dbReference type="SAM" id="Phobius"/>
    </source>
</evidence>
<keyword evidence="3" id="KW-0645">Protease</keyword>
<feature type="domain" description="CAAX prenyl protease 2/Lysostaphin resistance protein A-like" evidence="2">
    <location>
        <begin position="138"/>
        <end position="228"/>
    </location>
</feature>
<protein>
    <submittedName>
        <fullName evidence="3">CPBP family intramembrane metalloprotease</fullName>
    </submittedName>
</protein>
<keyword evidence="1" id="KW-0812">Transmembrane</keyword>
<evidence type="ECO:0000313" key="3">
    <source>
        <dbReference type="EMBL" id="RFZ91955.1"/>
    </source>
</evidence>
<gene>
    <name evidence="3" type="ORF">D0C36_10935</name>
</gene>
<dbReference type="EMBL" id="QWDC01000002">
    <property type="protein sequence ID" value="RFZ91955.1"/>
    <property type="molecule type" value="Genomic_DNA"/>
</dbReference>
<dbReference type="GO" id="GO:0080120">
    <property type="term" value="P:CAAX-box protein maturation"/>
    <property type="evidence" value="ECO:0007669"/>
    <property type="project" value="UniProtKB-ARBA"/>
</dbReference>
<dbReference type="GO" id="GO:0008237">
    <property type="term" value="F:metallopeptidase activity"/>
    <property type="evidence" value="ECO:0007669"/>
    <property type="project" value="UniProtKB-KW"/>
</dbReference>
<keyword evidence="1" id="KW-0472">Membrane</keyword>
<evidence type="ECO:0000313" key="4">
    <source>
        <dbReference type="Proteomes" id="UP000264217"/>
    </source>
</evidence>
<dbReference type="AlphaFoldDB" id="A0A372NRS9"/>
<keyword evidence="4" id="KW-1185">Reference proteome</keyword>
<feature type="transmembrane region" description="Helical" evidence="1">
    <location>
        <begin position="95"/>
        <end position="118"/>
    </location>
</feature>
<sequence>MVYVQGDVYLSTRMDTKPLSPTKRTAIMIGIVLVIMMLFLSGLFVPKNISLSKRLLVHEAIMWGTATFAILYAFIAERLPLFNDEKKHDANFYLSWILGLFVAGIGANFLANLICGIFRIPFDAKAQHEVMILVTSNNWIMLLCAVTAGVTEEIIFRGYLLEKFHQLFNDDKLAIGLSAALFAFGHSGYHSLRTMVYTFIFGCLLGLHYRHYKSITVLILAHAFFDLVIFLYYKNTF</sequence>
<keyword evidence="1" id="KW-1133">Transmembrane helix</keyword>
<proteinExistence type="predicted"/>
<dbReference type="Proteomes" id="UP000264217">
    <property type="component" value="Unassembled WGS sequence"/>
</dbReference>
<evidence type="ECO:0000259" key="2">
    <source>
        <dbReference type="Pfam" id="PF02517"/>
    </source>
</evidence>
<accession>A0A372NRS9</accession>
<feature type="transmembrane region" description="Helical" evidence="1">
    <location>
        <begin position="212"/>
        <end position="233"/>
    </location>
</feature>
<keyword evidence="3" id="KW-0378">Hydrolase</keyword>
<organism evidence="3 4">
    <name type="scientific">Mucilaginibacter conchicola</name>
    <dbReference type="NCBI Taxonomy" id="2303333"/>
    <lineage>
        <taxon>Bacteria</taxon>
        <taxon>Pseudomonadati</taxon>
        <taxon>Bacteroidota</taxon>
        <taxon>Sphingobacteriia</taxon>
        <taxon>Sphingobacteriales</taxon>
        <taxon>Sphingobacteriaceae</taxon>
        <taxon>Mucilaginibacter</taxon>
    </lineage>
</organism>
<dbReference type="GO" id="GO:0004175">
    <property type="term" value="F:endopeptidase activity"/>
    <property type="evidence" value="ECO:0007669"/>
    <property type="project" value="UniProtKB-ARBA"/>
</dbReference>
<dbReference type="InterPro" id="IPR003675">
    <property type="entry name" value="Rce1/LyrA-like_dom"/>
</dbReference>
<feature type="transmembrane region" description="Helical" evidence="1">
    <location>
        <begin position="25"/>
        <end position="44"/>
    </location>
</feature>
<name>A0A372NRS9_9SPHI</name>
<dbReference type="Pfam" id="PF02517">
    <property type="entry name" value="Rce1-like"/>
    <property type="match status" value="1"/>
</dbReference>
<reference evidence="3 4" key="1">
    <citation type="submission" date="2018-08" db="EMBL/GenBank/DDBJ databases">
        <title>Mucilaginibacter sp. MYSH2.</title>
        <authorList>
            <person name="Seo T."/>
        </authorList>
    </citation>
    <scope>NUCLEOTIDE SEQUENCE [LARGE SCALE GENOMIC DNA]</scope>
    <source>
        <strain evidence="3 4">MYSH2</strain>
    </source>
</reference>
<dbReference type="PANTHER" id="PTHR43592">
    <property type="entry name" value="CAAX AMINO TERMINAL PROTEASE"/>
    <property type="match status" value="1"/>
</dbReference>
<keyword evidence="3" id="KW-0482">Metalloprotease</keyword>